<name>A0A1F4VDK3_UNCKA</name>
<dbReference type="Proteomes" id="UP000176504">
    <property type="component" value="Unassembled WGS sequence"/>
</dbReference>
<proteinExistence type="predicted"/>
<evidence type="ECO:0000313" key="1">
    <source>
        <dbReference type="EMBL" id="OGC55362.1"/>
    </source>
</evidence>
<protein>
    <submittedName>
        <fullName evidence="1">Uncharacterized protein</fullName>
    </submittedName>
</protein>
<organism evidence="1 2">
    <name type="scientific">candidate division WWE3 bacterium RIFCSPLOWO2_01_FULL_41_18</name>
    <dbReference type="NCBI Taxonomy" id="1802625"/>
    <lineage>
        <taxon>Bacteria</taxon>
        <taxon>Katanobacteria</taxon>
    </lineage>
</organism>
<comment type="caution">
    <text evidence="1">The sequence shown here is derived from an EMBL/GenBank/DDBJ whole genome shotgun (WGS) entry which is preliminary data.</text>
</comment>
<dbReference type="EMBL" id="MEVI01000002">
    <property type="protein sequence ID" value="OGC55362.1"/>
    <property type="molecule type" value="Genomic_DNA"/>
</dbReference>
<evidence type="ECO:0000313" key="2">
    <source>
        <dbReference type="Proteomes" id="UP000176504"/>
    </source>
</evidence>
<reference evidence="1 2" key="1">
    <citation type="journal article" date="2016" name="Nat. Commun.">
        <title>Thousands of microbial genomes shed light on interconnected biogeochemical processes in an aquifer system.</title>
        <authorList>
            <person name="Anantharaman K."/>
            <person name="Brown C.T."/>
            <person name="Hug L.A."/>
            <person name="Sharon I."/>
            <person name="Castelle C.J."/>
            <person name="Probst A.J."/>
            <person name="Thomas B.C."/>
            <person name="Singh A."/>
            <person name="Wilkins M.J."/>
            <person name="Karaoz U."/>
            <person name="Brodie E.L."/>
            <person name="Williams K.H."/>
            <person name="Hubbard S.S."/>
            <person name="Banfield J.F."/>
        </authorList>
    </citation>
    <scope>NUCLEOTIDE SEQUENCE [LARGE SCALE GENOMIC DNA]</scope>
</reference>
<dbReference type="AlphaFoldDB" id="A0A1F4VDK3"/>
<gene>
    <name evidence="1" type="ORF">A3A78_00150</name>
</gene>
<sequence length="69" mass="7760">MEFYSVKHRKKVEVPTSDLKKKIFDVTGKGGNKMTRYAVVASTKVDGDMVNLTKFVNKETFDSLDSPMA</sequence>
<accession>A0A1F4VDK3</accession>